<protein>
    <submittedName>
        <fullName evidence="2">Uncharacterized protein</fullName>
    </submittedName>
</protein>
<evidence type="ECO:0000313" key="3">
    <source>
        <dbReference type="Proteomes" id="UP000078200"/>
    </source>
</evidence>
<dbReference type="Proteomes" id="UP000078200">
    <property type="component" value="Unassembled WGS sequence"/>
</dbReference>
<evidence type="ECO:0000313" key="2">
    <source>
        <dbReference type="EnsemblMetazoa" id="GAUT050400-PA"/>
    </source>
</evidence>
<name>A0A1A9VX10_GLOAU</name>
<organism evidence="2 3">
    <name type="scientific">Glossina austeni</name>
    <name type="common">Savannah tsetse fly</name>
    <dbReference type="NCBI Taxonomy" id="7395"/>
    <lineage>
        <taxon>Eukaryota</taxon>
        <taxon>Metazoa</taxon>
        <taxon>Ecdysozoa</taxon>
        <taxon>Arthropoda</taxon>
        <taxon>Hexapoda</taxon>
        <taxon>Insecta</taxon>
        <taxon>Pterygota</taxon>
        <taxon>Neoptera</taxon>
        <taxon>Endopterygota</taxon>
        <taxon>Diptera</taxon>
        <taxon>Brachycera</taxon>
        <taxon>Muscomorpha</taxon>
        <taxon>Hippoboscoidea</taxon>
        <taxon>Glossinidae</taxon>
        <taxon>Glossina</taxon>
    </lineage>
</organism>
<dbReference type="VEuPathDB" id="VectorBase:GAUT050400"/>
<feature type="transmembrane region" description="Helical" evidence="1">
    <location>
        <begin position="21"/>
        <end position="43"/>
    </location>
</feature>
<dbReference type="EnsemblMetazoa" id="GAUT050400-RA">
    <property type="protein sequence ID" value="GAUT050400-PA"/>
    <property type="gene ID" value="GAUT050400"/>
</dbReference>
<dbReference type="AlphaFoldDB" id="A0A1A9VX10"/>
<proteinExistence type="predicted"/>
<keyword evidence="1" id="KW-0812">Transmembrane</keyword>
<accession>A0A1A9VX10</accession>
<reference evidence="2" key="1">
    <citation type="submission" date="2020-05" db="UniProtKB">
        <authorList>
            <consortium name="EnsemblMetazoa"/>
        </authorList>
    </citation>
    <scope>IDENTIFICATION</scope>
    <source>
        <strain evidence="2">TTRI</strain>
    </source>
</reference>
<sequence>MCDVRRATCDVTRETTLQKCLFSLVFSLSLASTYAFAFVFLLFNYRTIYYLFYDCLALIKASVITCPNAFPKLVCIFHYIPQLFQYDFNDYSPGNDQHYDDIIIIMGCDPFIFINENSKAVLVEINLADILVKQFTKRFATCIAVASRFFSLPPAPPSSPLLRQARPSARSFCEVTNFDKILNYLQALWKHMLSHDETAVFEKSN</sequence>
<keyword evidence="1" id="KW-1133">Transmembrane helix</keyword>
<keyword evidence="1" id="KW-0472">Membrane</keyword>
<keyword evidence="3" id="KW-1185">Reference proteome</keyword>
<evidence type="ECO:0000256" key="1">
    <source>
        <dbReference type="SAM" id="Phobius"/>
    </source>
</evidence>